<feature type="compositionally biased region" description="Basic and acidic residues" evidence="1">
    <location>
        <begin position="46"/>
        <end position="57"/>
    </location>
</feature>
<evidence type="ECO:0000313" key="3">
    <source>
        <dbReference type="Proteomes" id="UP000015105"/>
    </source>
</evidence>
<dbReference type="EnsemblPlants" id="AET3Gv20411600.17">
    <property type="protein sequence ID" value="AET3Gv20411600.17"/>
    <property type="gene ID" value="AET3Gv20411600"/>
</dbReference>
<feature type="compositionally biased region" description="Basic residues" evidence="1">
    <location>
        <begin position="112"/>
        <end position="130"/>
    </location>
</feature>
<proteinExistence type="predicted"/>
<reference evidence="3" key="1">
    <citation type="journal article" date="2014" name="Science">
        <title>Ancient hybridizations among the ancestral genomes of bread wheat.</title>
        <authorList>
            <consortium name="International Wheat Genome Sequencing Consortium,"/>
            <person name="Marcussen T."/>
            <person name="Sandve S.R."/>
            <person name="Heier L."/>
            <person name="Spannagl M."/>
            <person name="Pfeifer M."/>
            <person name="Jakobsen K.S."/>
            <person name="Wulff B.B."/>
            <person name="Steuernagel B."/>
            <person name="Mayer K.F."/>
            <person name="Olsen O.A."/>
        </authorList>
    </citation>
    <scope>NUCLEOTIDE SEQUENCE [LARGE SCALE GENOMIC DNA]</scope>
    <source>
        <strain evidence="3">cv. AL8/78</strain>
    </source>
</reference>
<name>A0A453ENY4_AEGTS</name>
<feature type="compositionally biased region" description="Low complexity" evidence="1">
    <location>
        <begin position="80"/>
        <end position="93"/>
    </location>
</feature>
<organism evidence="2 3">
    <name type="scientific">Aegilops tauschii subsp. strangulata</name>
    <name type="common">Goatgrass</name>
    <dbReference type="NCBI Taxonomy" id="200361"/>
    <lineage>
        <taxon>Eukaryota</taxon>
        <taxon>Viridiplantae</taxon>
        <taxon>Streptophyta</taxon>
        <taxon>Embryophyta</taxon>
        <taxon>Tracheophyta</taxon>
        <taxon>Spermatophyta</taxon>
        <taxon>Magnoliopsida</taxon>
        <taxon>Liliopsida</taxon>
        <taxon>Poales</taxon>
        <taxon>Poaceae</taxon>
        <taxon>BOP clade</taxon>
        <taxon>Pooideae</taxon>
        <taxon>Triticodae</taxon>
        <taxon>Triticeae</taxon>
        <taxon>Triticinae</taxon>
        <taxon>Aegilops</taxon>
    </lineage>
</organism>
<evidence type="ECO:0000313" key="2">
    <source>
        <dbReference type="EnsemblPlants" id="AET3Gv20411600.17"/>
    </source>
</evidence>
<dbReference type="Gramene" id="AET3Gv20411600.17">
    <property type="protein sequence ID" value="AET3Gv20411600.17"/>
    <property type="gene ID" value="AET3Gv20411600"/>
</dbReference>
<keyword evidence="3" id="KW-1185">Reference proteome</keyword>
<sequence length="130" mass="14646">MIKGFPPLYRKSIIRYSQLAGAATQTSPKEKERKRKRNKCQQRQINETKMHPPEKYHHAPSTPKRRVPSNAFKKEATTTPLLPGLVLGFPPVRRGGGNGGGCTRRPSGRFGGTRRRRRVRAGRAARGFSR</sequence>
<reference evidence="2" key="3">
    <citation type="journal article" date="2017" name="Nature">
        <title>Genome sequence of the progenitor of the wheat D genome Aegilops tauschii.</title>
        <authorList>
            <person name="Luo M.C."/>
            <person name="Gu Y.Q."/>
            <person name="Puiu D."/>
            <person name="Wang H."/>
            <person name="Twardziok S.O."/>
            <person name="Deal K.R."/>
            <person name="Huo N."/>
            <person name="Zhu T."/>
            <person name="Wang L."/>
            <person name="Wang Y."/>
            <person name="McGuire P.E."/>
            <person name="Liu S."/>
            <person name="Long H."/>
            <person name="Ramasamy R.K."/>
            <person name="Rodriguez J.C."/>
            <person name="Van S.L."/>
            <person name="Yuan L."/>
            <person name="Wang Z."/>
            <person name="Xia Z."/>
            <person name="Xiao L."/>
            <person name="Anderson O.D."/>
            <person name="Ouyang S."/>
            <person name="Liang Y."/>
            <person name="Zimin A.V."/>
            <person name="Pertea G."/>
            <person name="Qi P."/>
            <person name="Bennetzen J.L."/>
            <person name="Dai X."/>
            <person name="Dawson M.W."/>
            <person name="Muller H.G."/>
            <person name="Kugler K."/>
            <person name="Rivarola-Duarte L."/>
            <person name="Spannagl M."/>
            <person name="Mayer K.F.X."/>
            <person name="Lu F.H."/>
            <person name="Bevan M.W."/>
            <person name="Leroy P."/>
            <person name="Li P."/>
            <person name="You F.M."/>
            <person name="Sun Q."/>
            <person name="Liu Z."/>
            <person name="Lyons E."/>
            <person name="Wicker T."/>
            <person name="Salzberg S.L."/>
            <person name="Devos K.M."/>
            <person name="Dvorak J."/>
        </authorList>
    </citation>
    <scope>NUCLEOTIDE SEQUENCE [LARGE SCALE GENOMIC DNA]</scope>
    <source>
        <strain evidence="2">cv. AL8/78</strain>
    </source>
</reference>
<reference evidence="2" key="5">
    <citation type="journal article" date="2021" name="G3 (Bethesda)">
        <title>Aegilops tauschii genome assembly Aet v5.0 features greater sequence contiguity and improved annotation.</title>
        <authorList>
            <person name="Wang L."/>
            <person name="Zhu T."/>
            <person name="Rodriguez J.C."/>
            <person name="Deal K.R."/>
            <person name="Dubcovsky J."/>
            <person name="McGuire P.E."/>
            <person name="Lux T."/>
            <person name="Spannagl M."/>
            <person name="Mayer K.F.X."/>
            <person name="Baldrich P."/>
            <person name="Meyers B.C."/>
            <person name="Huo N."/>
            <person name="Gu Y.Q."/>
            <person name="Zhou H."/>
            <person name="Devos K.M."/>
            <person name="Bennetzen J.L."/>
            <person name="Unver T."/>
            <person name="Budak H."/>
            <person name="Gulick P.J."/>
            <person name="Galiba G."/>
            <person name="Kalapos B."/>
            <person name="Nelson D.R."/>
            <person name="Li P."/>
            <person name="You F.M."/>
            <person name="Luo M.C."/>
            <person name="Dvorak J."/>
        </authorList>
    </citation>
    <scope>NUCLEOTIDE SEQUENCE [LARGE SCALE GENOMIC DNA]</scope>
    <source>
        <strain evidence="2">cv. AL8/78</strain>
    </source>
</reference>
<feature type="region of interest" description="Disordered" evidence="1">
    <location>
        <begin position="16"/>
        <end position="130"/>
    </location>
</feature>
<evidence type="ECO:0000256" key="1">
    <source>
        <dbReference type="SAM" id="MobiDB-lite"/>
    </source>
</evidence>
<accession>A0A453ENY4</accession>
<dbReference type="Proteomes" id="UP000015105">
    <property type="component" value="Chromosome 3D"/>
</dbReference>
<reference evidence="2" key="4">
    <citation type="submission" date="2019-03" db="UniProtKB">
        <authorList>
            <consortium name="EnsemblPlants"/>
        </authorList>
    </citation>
    <scope>IDENTIFICATION</scope>
</reference>
<protein>
    <submittedName>
        <fullName evidence="2">Uncharacterized protein</fullName>
    </submittedName>
</protein>
<reference evidence="3" key="2">
    <citation type="journal article" date="2017" name="Nat. Plants">
        <title>The Aegilops tauschii genome reveals multiple impacts of transposons.</title>
        <authorList>
            <person name="Zhao G."/>
            <person name="Zou C."/>
            <person name="Li K."/>
            <person name="Wang K."/>
            <person name="Li T."/>
            <person name="Gao L."/>
            <person name="Zhang X."/>
            <person name="Wang H."/>
            <person name="Yang Z."/>
            <person name="Liu X."/>
            <person name="Jiang W."/>
            <person name="Mao L."/>
            <person name="Kong X."/>
            <person name="Jiao Y."/>
            <person name="Jia J."/>
        </authorList>
    </citation>
    <scope>NUCLEOTIDE SEQUENCE [LARGE SCALE GENOMIC DNA]</scope>
    <source>
        <strain evidence="3">cv. AL8/78</strain>
    </source>
</reference>
<dbReference type="AlphaFoldDB" id="A0A453ENY4"/>